<comment type="caution">
    <text evidence="2">The sequence shown here is derived from an EMBL/GenBank/DDBJ whole genome shotgun (WGS) entry which is preliminary data.</text>
</comment>
<dbReference type="Proteomes" id="UP001054252">
    <property type="component" value="Unassembled WGS sequence"/>
</dbReference>
<evidence type="ECO:0008006" key="4">
    <source>
        <dbReference type="Google" id="ProtNLM"/>
    </source>
</evidence>
<sequence>MAQVSGGKSTLNPNAPLYIPAAVRQVEDFSPEWWQLVTTSTWYRQYWLSQHQGEDGFYNDAEDDDFDGNDIADLLPDTFDLVAGEDLSAMDLQFEEFVQSCETEMENRSAPLPSTGEDVETLMENLNLLKSSPKSSVEPAKYAEKPAKNVDPKSISQHIQQPR</sequence>
<protein>
    <recommendedName>
        <fullName evidence="4">Ataxin-2 C-terminal domain-containing protein</fullName>
    </recommendedName>
</protein>
<dbReference type="PANTHER" id="PTHR33790">
    <property type="entry name" value="OS05G0344200 PROTEIN"/>
    <property type="match status" value="1"/>
</dbReference>
<organism evidence="2 3">
    <name type="scientific">Rubroshorea leprosula</name>
    <dbReference type="NCBI Taxonomy" id="152421"/>
    <lineage>
        <taxon>Eukaryota</taxon>
        <taxon>Viridiplantae</taxon>
        <taxon>Streptophyta</taxon>
        <taxon>Embryophyta</taxon>
        <taxon>Tracheophyta</taxon>
        <taxon>Spermatophyta</taxon>
        <taxon>Magnoliopsida</taxon>
        <taxon>eudicotyledons</taxon>
        <taxon>Gunneridae</taxon>
        <taxon>Pentapetalae</taxon>
        <taxon>rosids</taxon>
        <taxon>malvids</taxon>
        <taxon>Malvales</taxon>
        <taxon>Dipterocarpaceae</taxon>
        <taxon>Rubroshorea</taxon>
    </lineage>
</organism>
<feature type="compositionally biased region" description="Basic and acidic residues" evidence="1">
    <location>
        <begin position="141"/>
        <end position="151"/>
    </location>
</feature>
<proteinExistence type="predicted"/>
<accession>A0AAV5LXU4</accession>
<reference evidence="2 3" key="1">
    <citation type="journal article" date="2021" name="Commun. Biol.">
        <title>The genome of Shorea leprosula (Dipterocarpaceae) highlights the ecological relevance of drought in aseasonal tropical rainforests.</title>
        <authorList>
            <person name="Ng K.K.S."/>
            <person name="Kobayashi M.J."/>
            <person name="Fawcett J.A."/>
            <person name="Hatakeyama M."/>
            <person name="Paape T."/>
            <person name="Ng C.H."/>
            <person name="Ang C.C."/>
            <person name="Tnah L.H."/>
            <person name="Lee C.T."/>
            <person name="Nishiyama T."/>
            <person name="Sese J."/>
            <person name="O'Brien M.J."/>
            <person name="Copetti D."/>
            <person name="Mohd Noor M.I."/>
            <person name="Ong R.C."/>
            <person name="Putra M."/>
            <person name="Sireger I.Z."/>
            <person name="Indrioko S."/>
            <person name="Kosugi Y."/>
            <person name="Izuno A."/>
            <person name="Isagi Y."/>
            <person name="Lee S.L."/>
            <person name="Shimizu K.K."/>
        </authorList>
    </citation>
    <scope>NUCLEOTIDE SEQUENCE [LARGE SCALE GENOMIC DNA]</scope>
    <source>
        <strain evidence="2">214</strain>
    </source>
</reference>
<evidence type="ECO:0000256" key="1">
    <source>
        <dbReference type="SAM" id="MobiDB-lite"/>
    </source>
</evidence>
<dbReference type="EMBL" id="BPVZ01000151">
    <property type="protein sequence ID" value="GKV41619.1"/>
    <property type="molecule type" value="Genomic_DNA"/>
</dbReference>
<evidence type="ECO:0000313" key="3">
    <source>
        <dbReference type="Proteomes" id="UP001054252"/>
    </source>
</evidence>
<dbReference type="InterPro" id="IPR040414">
    <property type="entry name" value="CID1/CID2"/>
</dbReference>
<evidence type="ECO:0000313" key="2">
    <source>
        <dbReference type="EMBL" id="GKV41619.1"/>
    </source>
</evidence>
<dbReference type="PANTHER" id="PTHR33790:SF10">
    <property type="entry name" value="PROTEIN EARLY RESPONSIVE TO DEHYDRATION 15"/>
    <property type="match status" value="1"/>
</dbReference>
<feature type="compositionally biased region" description="Polar residues" evidence="1">
    <location>
        <begin position="154"/>
        <end position="163"/>
    </location>
</feature>
<gene>
    <name evidence="2" type="ORF">SLEP1_g49126</name>
</gene>
<feature type="region of interest" description="Disordered" evidence="1">
    <location>
        <begin position="129"/>
        <end position="163"/>
    </location>
</feature>
<name>A0AAV5LXU4_9ROSI</name>
<keyword evidence="3" id="KW-1185">Reference proteome</keyword>
<dbReference type="AlphaFoldDB" id="A0AAV5LXU4"/>